<dbReference type="Proteomes" id="UP000813385">
    <property type="component" value="Unassembled WGS sequence"/>
</dbReference>
<keyword evidence="4" id="KW-1185">Reference proteome</keyword>
<dbReference type="OrthoDB" id="2392789at2759"/>
<organism evidence="3 4">
    <name type="scientific">Plectosphaerella cucumerina</name>
    <dbReference type="NCBI Taxonomy" id="40658"/>
    <lineage>
        <taxon>Eukaryota</taxon>
        <taxon>Fungi</taxon>
        <taxon>Dikarya</taxon>
        <taxon>Ascomycota</taxon>
        <taxon>Pezizomycotina</taxon>
        <taxon>Sordariomycetes</taxon>
        <taxon>Hypocreomycetidae</taxon>
        <taxon>Glomerellales</taxon>
        <taxon>Plectosphaerellaceae</taxon>
        <taxon>Plectosphaerella</taxon>
    </lineage>
</organism>
<name>A0A8K0TRH4_9PEZI</name>
<evidence type="ECO:0000256" key="2">
    <source>
        <dbReference type="SAM" id="Phobius"/>
    </source>
</evidence>
<protein>
    <submittedName>
        <fullName evidence="3">Uncharacterized protein</fullName>
    </submittedName>
</protein>
<feature type="region of interest" description="Disordered" evidence="1">
    <location>
        <begin position="182"/>
        <end position="203"/>
    </location>
</feature>
<dbReference type="EMBL" id="JAGPXD010000001">
    <property type="protein sequence ID" value="KAH7375987.1"/>
    <property type="molecule type" value="Genomic_DNA"/>
</dbReference>
<accession>A0A8K0TRH4</accession>
<dbReference type="AlphaFoldDB" id="A0A8K0TRH4"/>
<dbReference type="GO" id="GO:0006487">
    <property type="term" value="P:protein N-linked glycosylation"/>
    <property type="evidence" value="ECO:0007669"/>
    <property type="project" value="TreeGrafter"/>
</dbReference>
<keyword evidence="2" id="KW-0812">Transmembrane</keyword>
<dbReference type="GO" id="GO:0046921">
    <property type="term" value="F:alpha-(1-&gt;6)-fucosyltransferase activity"/>
    <property type="evidence" value="ECO:0007669"/>
    <property type="project" value="TreeGrafter"/>
</dbReference>
<comment type="caution">
    <text evidence="3">The sequence shown here is derived from an EMBL/GenBank/DDBJ whole genome shotgun (WGS) entry which is preliminary data.</text>
</comment>
<reference evidence="3" key="1">
    <citation type="journal article" date="2021" name="Nat. Commun.">
        <title>Genetic determinants of endophytism in the Arabidopsis root mycobiome.</title>
        <authorList>
            <person name="Mesny F."/>
            <person name="Miyauchi S."/>
            <person name="Thiergart T."/>
            <person name="Pickel B."/>
            <person name="Atanasova L."/>
            <person name="Karlsson M."/>
            <person name="Huettel B."/>
            <person name="Barry K.W."/>
            <person name="Haridas S."/>
            <person name="Chen C."/>
            <person name="Bauer D."/>
            <person name="Andreopoulos W."/>
            <person name="Pangilinan J."/>
            <person name="LaButti K."/>
            <person name="Riley R."/>
            <person name="Lipzen A."/>
            <person name="Clum A."/>
            <person name="Drula E."/>
            <person name="Henrissat B."/>
            <person name="Kohler A."/>
            <person name="Grigoriev I.V."/>
            <person name="Martin F.M."/>
            <person name="Hacquard S."/>
        </authorList>
    </citation>
    <scope>NUCLEOTIDE SEQUENCE</scope>
    <source>
        <strain evidence="3">MPI-CAGE-AT-0016</strain>
    </source>
</reference>
<dbReference type="PANTHER" id="PTHR13132:SF29">
    <property type="entry name" value="ALPHA-(1,6)-FUCOSYLTRANSFERASE"/>
    <property type="match status" value="1"/>
</dbReference>
<gene>
    <name evidence="3" type="ORF">B0T11DRAFT_271369</name>
</gene>
<evidence type="ECO:0000313" key="4">
    <source>
        <dbReference type="Proteomes" id="UP000813385"/>
    </source>
</evidence>
<feature type="transmembrane region" description="Helical" evidence="2">
    <location>
        <begin position="86"/>
        <end position="104"/>
    </location>
</feature>
<sequence>MSWRDKTPAPLNLSQAKFLVPSPRMNLRRAASYNNEKYYSKSPLSATSSRFNFNHLLFTSPPPSPSLPALVPRPRKSPTHPRPSRIFRSLLWVAFLFLILYVATITTKGNGPVSIPYLAKQPEFEMVGQDELPDFATPIVVTDTSGQFRWTVSIPVNADFPLPVDEYTEMCSKCREAAVRVREVRGKNPPPQQTSLGRDSPSDKYFVDVPDAETSGLLPGISTPQKHLGNIIGDNYQSFMQKPICDSSMTFVLETADAGIGNTMMELWVFYGLALKQGRAFFIDDSRWAYGKYTDMFQPPPIPDCRPPPRHHMVPCPAQARHIIVSSATARELWSESLSKPYERRSSYDRATKDIFKLASEGYRALFTLSKDDAAYVERRVKDLRTKAAAQKEDGAIIGMHIRHGDRHPLEYQYRSSYIPTEVFTETAQSIAADVIDSTDGKTKQRALMVVASDDPSVYDAEELAGAERAQERIRLAGKQDVQQEDGKRNARVMHHFVDESFGWEGGFFGPMFWNLGLESMSVSNAATVENKKLPPSEETLRLRSYMGRAYLMDLAVLAGASDRVLCTVSAMGCRLLAVMMGWERAMGEEAWVNVDGDFGWTALTW</sequence>
<evidence type="ECO:0000313" key="3">
    <source>
        <dbReference type="EMBL" id="KAH7375987.1"/>
    </source>
</evidence>
<proteinExistence type="predicted"/>
<evidence type="ECO:0000256" key="1">
    <source>
        <dbReference type="SAM" id="MobiDB-lite"/>
    </source>
</evidence>
<keyword evidence="2" id="KW-0472">Membrane</keyword>
<keyword evidence="2" id="KW-1133">Transmembrane helix</keyword>
<dbReference type="PANTHER" id="PTHR13132">
    <property type="entry name" value="ALPHA- 1,6 -FUCOSYLTRANSFERASE"/>
    <property type="match status" value="1"/>
</dbReference>